<accession>A0A1V3GD65</accession>
<evidence type="ECO:0000313" key="1">
    <source>
        <dbReference type="EMBL" id="OOE14728.1"/>
    </source>
</evidence>
<dbReference type="EMBL" id="MQMF01000001">
    <property type="protein sequence ID" value="OOE14728.1"/>
    <property type="molecule type" value="Genomic_DNA"/>
</dbReference>
<sequence>MFLTKESPLDEGFFSFSLSVWLSNPVEDCKLVDKQPKLLDSAQKFLDSSPKLVDSWVFFVGLRLTRLLLRRSSALKTNELKLGDRQAP</sequence>
<evidence type="ECO:0000313" key="2">
    <source>
        <dbReference type="Proteomes" id="UP000188597"/>
    </source>
</evidence>
<organism evidence="1 2">
    <name type="scientific">Fictibacillus arsenicus</name>
    <dbReference type="NCBI Taxonomy" id="255247"/>
    <lineage>
        <taxon>Bacteria</taxon>
        <taxon>Bacillati</taxon>
        <taxon>Bacillota</taxon>
        <taxon>Bacilli</taxon>
        <taxon>Bacillales</taxon>
        <taxon>Fictibacillaceae</taxon>
        <taxon>Fictibacillus</taxon>
    </lineage>
</organism>
<dbReference type="AlphaFoldDB" id="A0A1V3GD65"/>
<name>A0A1V3GD65_9BACL</name>
<reference evidence="1 2" key="1">
    <citation type="submission" date="2016-11" db="EMBL/GenBank/DDBJ databases">
        <authorList>
            <person name="Jaros S."/>
            <person name="Januszkiewicz K."/>
            <person name="Wedrychowicz H."/>
        </authorList>
    </citation>
    <scope>NUCLEOTIDE SEQUENCE [LARGE SCALE GENOMIC DNA]</scope>
    <source>
        <strain evidence="1 2">Con a/3</strain>
    </source>
</reference>
<comment type="caution">
    <text evidence="1">The sequence shown here is derived from an EMBL/GenBank/DDBJ whole genome shotgun (WGS) entry which is preliminary data.</text>
</comment>
<gene>
    <name evidence="1" type="ORF">UN64_05945</name>
</gene>
<dbReference type="RefSeq" id="WP_077360625.1">
    <property type="nucleotide sequence ID" value="NZ_MQMF01000001.1"/>
</dbReference>
<dbReference type="Proteomes" id="UP000188597">
    <property type="component" value="Unassembled WGS sequence"/>
</dbReference>
<proteinExistence type="predicted"/>
<protein>
    <submittedName>
        <fullName evidence="1">Uncharacterized protein</fullName>
    </submittedName>
</protein>